<accession>A0A369KVY2</accession>
<proteinExistence type="predicted"/>
<dbReference type="Proteomes" id="UP000253934">
    <property type="component" value="Unassembled WGS sequence"/>
</dbReference>
<dbReference type="EMBL" id="QOVW01000090">
    <property type="protein sequence ID" value="RDB35326.1"/>
    <property type="molecule type" value="Genomic_DNA"/>
</dbReference>
<dbReference type="RefSeq" id="WP_338636583.1">
    <property type="nucleotide sequence ID" value="NZ_CP146516.1"/>
</dbReference>
<dbReference type="InterPro" id="IPR024439">
    <property type="entry name" value="RNHCP"/>
</dbReference>
<protein>
    <submittedName>
        <fullName evidence="2">RNHCP domain-containing protein</fullName>
    </submittedName>
</protein>
<sequence length="114" mass="13019">MTLNTPLFTKINESFICLNCKFSVPPAQSTCRDHCPKCLYSIHIDNNPGDRASMCKGSLIPVSWSKNKKKGIMIHYRCAICAEQKKNKFLEYDNILSDDINILLKLNSITKEHQ</sequence>
<keyword evidence="3" id="KW-1185">Reference proteome</keyword>
<dbReference type="Pfam" id="PF12647">
    <property type="entry name" value="RNHCP"/>
    <property type="match status" value="1"/>
</dbReference>
<comment type="caution">
    <text evidence="2">The sequence shown here is derived from an EMBL/GenBank/DDBJ whole genome shotgun (WGS) entry which is preliminary data.</text>
</comment>
<feature type="domain" description="RNHCP" evidence="1">
    <location>
        <begin position="12"/>
        <end position="94"/>
    </location>
</feature>
<reference evidence="2" key="1">
    <citation type="submission" date="2018-04" db="EMBL/GenBank/DDBJ databases">
        <title>Draft genome sequence of the Candidatus Spirobacillus cienkowskii, a pathogen of freshwater Daphnia species, reconstructed from hemolymph metagenomic reads.</title>
        <authorList>
            <person name="Bresciani L."/>
            <person name="Lemos L.N."/>
            <person name="Wale N."/>
            <person name="Lin J.Y."/>
            <person name="Fernandes G.R."/>
            <person name="Duffy M.A."/>
            <person name="Rodrigues J.M."/>
        </authorList>
    </citation>
    <scope>NUCLEOTIDE SEQUENCE [LARGE SCALE GENOMIC DNA]</scope>
    <source>
        <strain evidence="2">Binning01</strain>
    </source>
</reference>
<organism evidence="2 3">
    <name type="scientific">Spirobacillus cienkowskii</name>
    <dbReference type="NCBI Taxonomy" id="495820"/>
    <lineage>
        <taxon>Bacteria</taxon>
        <taxon>Pseudomonadati</taxon>
        <taxon>Bdellovibrionota</taxon>
        <taxon>Oligoflexia</taxon>
        <taxon>Silvanigrellales</taxon>
        <taxon>Spirobacillus</taxon>
    </lineage>
</organism>
<evidence type="ECO:0000313" key="2">
    <source>
        <dbReference type="EMBL" id="RDB35326.1"/>
    </source>
</evidence>
<gene>
    <name evidence="2" type="ORF">DCC88_10800</name>
</gene>
<dbReference type="AlphaFoldDB" id="A0A369KVY2"/>
<evidence type="ECO:0000259" key="1">
    <source>
        <dbReference type="Pfam" id="PF12647"/>
    </source>
</evidence>
<name>A0A369KVY2_9BACT</name>
<evidence type="ECO:0000313" key="3">
    <source>
        <dbReference type="Proteomes" id="UP000253934"/>
    </source>
</evidence>